<evidence type="ECO:0000256" key="1">
    <source>
        <dbReference type="SAM" id="Phobius"/>
    </source>
</evidence>
<keyword evidence="1" id="KW-0812">Transmembrane</keyword>
<dbReference type="AlphaFoldDB" id="A0A1L8RHK2"/>
<organism evidence="2 3">
    <name type="scientific">Enterococcus canis</name>
    <dbReference type="NCBI Taxonomy" id="214095"/>
    <lineage>
        <taxon>Bacteria</taxon>
        <taxon>Bacillati</taxon>
        <taxon>Bacillota</taxon>
        <taxon>Bacilli</taxon>
        <taxon>Lactobacillales</taxon>
        <taxon>Enterococcaceae</taxon>
        <taxon>Enterococcus</taxon>
    </lineage>
</organism>
<dbReference type="Proteomes" id="UP000181884">
    <property type="component" value="Unassembled WGS sequence"/>
</dbReference>
<protein>
    <submittedName>
        <fullName evidence="2">Uncharacterized protein</fullName>
    </submittedName>
</protein>
<keyword evidence="1" id="KW-1133">Transmembrane helix</keyword>
<keyword evidence="1" id="KW-0472">Membrane</keyword>
<reference evidence="2 3" key="1">
    <citation type="submission" date="2014-12" db="EMBL/GenBank/DDBJ databases">
        <title>Draft genome sequences of 29 type strains of Enterococci.</title>
        <authorList>
            <person name="Zhong Z."/>
            <person name="Sun Z."/>
            <person name="Liu W."/>
            <person name="Zhang W."/>
            <person name="Zhang H."/>
        </authorList>
    </citation>
    <scope>NUCLEOTIDE SEQUENCE [LARGE SCALE GENOMIC DNA]</scope>
    <source>
        <strain evidence="2 3">DSM 17029</strain>
    </source>
</reference>
<accession>A0A1L8RHK2</accession>
<keyword evidence="3" id="KW-1185">Reference proteome</keyword>
<dbReference type="RefSeq" id="WP_067389446.1">
    <property type="nucleotide sequence ID" value="NZ_JXKH01000002.1"/>
</dbReference>
<sequence>MWKKQRSLQEIFGVFLIVLAILVGGLFIRETSSLRTMPPAPVHIYEVKEDQQVVGTVYQKDSQVAIVTKELGQDAIYYGTVKNQPFGQRELNVTSMRMRKGGKTQPYQLTKPVAVSQKGSTLFLHMNQQNYELAAVQAAEVPNYLAYHTTP</sequence>
<evidence type="ECO:0000313" key="2">
    <source>
        <dbReference type="EMBL" id="OJG19203.1"/>
    </source>
</evidence>
<gene>
    <name evidence="2" type="ORF">RU97_GL000774</name>
</gene>
<comment type="caution">
    <text evidence="2">The sequence shown here is derived from an EMBL/GenBank/DDBJ whole genome shotgun (WGS) entry which is preliminary data.</text>
</comment>
<feature type="transmembrane region" description="Helical" evidence="1">
    <location>
        <begin position="12"/>
        <end position="28"/>
    </location>
</feature>
<proteinExistence type="predicted"/>
<evidence type="ECO:0000313" key="3">
    <source>
        <dbReference type="Proteomes" id="UP000181884"/>
    </source>
</evidence>
<name>A0A1L8RHK2_9ENTE</name>
<dbReference type="EMBL" id="JXKH01000002">
    <property type="protein sequence ID" value="OJG19203.1"/>
    <property type="molecule type" value="Genomic_DNA"/>
</dbReference>